<dbReference type="Pfam" id="PF02563">
    <property type="entry name" value="Poly_export"/>
    <property type="match status" value="1"/>
</dbReference>
<keyword evidence="18" id="KW-1185">Reference proteome</keyword>
<dbReference type="InterPro" id="IPR054765">
    <property type="entry name" value="SLBB_dom"/>
</dbReference>
<evidence type="ECO:0000256" key="6">
    <source>
        <dbReference type="ARBA" id="ARBA00022692"/>
    </source>
</evidence>
<keyword evidence="13" id="KW-0998">Cell outer membrane</keyword>
<dbReference type="Gene3D" id="3.10.560.10">
    <property type="entry name" value="Outer membrane lipoprotein wza domain like"/>
    <property type="match status" value="1"/>
</dbReference>
<keyword evidence="6" id="KW-0812">Transmembrane</keyword>
<keyword evidence="11" id="KW-0472">Membrane</keyword>
<evidence type="ECO:0000313" key="18">
    <source>
        <dbReference type="Proteomes" id="UP000186074"/>
    </source>
</evidence>
<evidence type="ECO:0000259" key="15">
    <source>
        <dbReference type="Pfam" id="PF02563"/>
    </source>
</evidence>
<dbReference type="AlphaFoldDB" id="A0A1P8KNV9"/>
<organism evidence="17 18">
    <name type="scientific">Poseidonibacter parvus</name>
    <dbReference type="NCBI Taxonomy" id="1850254"/>
    <lineage>
        <taxon>Bacteria</taxon>
        <taxon>Pseudomonadati</taxon>
        <taxon>Campylobacterota</taxon>
        <taxon>Epsilonproteobacteria</taxon>
        <taxon>Campylobacterales</taxon>
        <taxon>Arcobacteraceae</taxon>
        <taxon>Poseidonibacter</taxon>
    </lineage>
</organism>
<evidence type="ECO:0000256" key="7">
    <source>
        <dbReference type="ARBA" id="ARBA00022729"/>
    </source>
</evidence>
<keyword evidence="3" id="KW-0813">Transport</keyword>
<feature type="domain" description="SLBB" evidence="16">
    <location>
        <begin position="148"/>
        <end position="228"/>
    </location>
</feature>
<keyword evidence="14" id="KW-0449">Lipoprotein</keyword>
<dbReference type="Pfam" id="PF22461">
    <property type="entry name" value="SLBB_2"/>
    <property type="match status" value="1"/>
</dbReference>
<comment type="subcellular location">
    <subcellularLocation>
        <location evidence="1">Cell outer membrane</location>
        <topology evidence="1">Multi-pass membrane protein</topology>
    </subcellularLocation>
</comment>
<name>A0A1P8KNV9_9BACT</name>
<evidence type="ECO:0000313" key="17">
    <source>
        <dbReference type="EMBL" id="APW66235.1"/>
    </source>
</evidence>
<evidence type="ECO:0000256" key="13">
    <source>
        <dbReference type="ARBA" id="ARBA00023237"/>
    </source>
</evidence>
<gene>
    <name evidence="17" type="ORF">LPB137_10450</name>
</gene>
<dbReference type="PANTHER" id="PTHR33619">
    <property type="entry name" value="POLYSACCHARIDE EXPORT PROTEIN GFCE-RELATED"/>
    <property type="match status" value="1"/>
</dbReference>
<dbReference type="Proteomes" id="UP000186074">
    <property type="component" value="Chromosome"/>
</dbReference>
<proteinExistence type="inferred from homology"/>
<keyword evidence="7" id="KW-0732">Signal</keyword>
<evidence type="ECO:0000256" key="3">
    <source>
        <dbReference type="ARBA" id="ARBA00022448"/>
    </source>
</evidence>
<accession>A0A1P8KNV9</accession>
<dbReference type="EMBL" id="CP019070">
    <property type="protein sequence ID" value="APW66235.1"/>
    <property type="molecule type" value="Genomic_DNA"/>
</dbReference>
<dbReference type="GO" id="GO:0009279">
    <property type="term" value="C:cell outer membrane"/>
    <property type="evidence" value="ECO:0007669"/>
    <property type="project" value="UniProtKB-SubCell"/>
</dbReference>
<dbReference type="GO" id="GO:0046930">
    <property type="term" value="C:pore complex"/>
    <property type="evidence" value="ECO:0007669"/>
    <property type="project" value="UniProtKB-KW"/>
</dbReference>
<evidence type="ECO:0000256" key="5">
    <source>
        <dbReference type="ARBA" id="ARBA00022597"/>
    </source>
</evidence>
<evidence type="ECO:0000256" key="8">
    <source>
        <dbReference type="ARBA" id="ARBA00023047"/>
    </source>
</evidence>
<evidence type="ECO:0000256" key="12">
    <source>
        <dbReference type="ARBA" id="ARBA00023139"/>
    </source>
</evidence>
<evidence type="ECO:0000256" key="4">
    <source>
        <dbReference type="ARBA" id="ARBA00022452"/>
    </source>
</evidence>
<dbReference type="PANTHER" id="PTHR33619:SF3">
    <property type="entry name" value="POLYSACCHARIDE EXPORT PROTEIN GFCE-RELATED"/>
    <property type="match status" value="1"/>
</dbReference>
<protein>
    <submittedName>
        <fullName evidence="17">Uncharacterized protein</fullName>
    </submittedName>
</protein>
<dbReference type="GO" id="GO:0015288">
    <property type="term" value="F:porin activity"/>
    <property type="evidence" value="ECO:0007669"/>
    <property type="project" value="UniProtKB-KW"/>
</dbReference>
<dbReference type="STRING" id="1850254.LPB137_10450"/>
<feature type="domain" description="Polysaccharide export protein N-terminal" evidence="15">
    <location>
        <begin position="51"/>
        <end position="145"/>
    </location>
</feature>
<keyword evidence="10" id="KW-0626">Porin</keyword>
<evidence type="ECO:0000256" key="11">
    <source>
        <dbReference type="ARBA" id="ARBA00023136"/>
    </source>
</evidence>
<keyword evidence="5" id="KW-0762">Sugar transport</keyword>
<keyword evidence="9" id="KW-0406">Ion transport</keyword>
<dbReference type="GO" id="GO:0015159">
    <property type="term" value="F:polysaccharide transmembrane transporter activity"/>
    <property type="evidence" value="ECO:0007669"/>
    <property type="project" value="InterPro"/>
</dbReference>
<dbReference type="PROSITE" id="PS51257">
    <property type="entry name" value="PROKAR_LIPOPROTEIN"/>
    <property type="match status" value="1"/>
</dbReference>
<comment type="similarity">
    <text evidence="2">Belongs to the BexD/CtrA/VexA family.</text>
</comment>
<dbReference type="InterPro" id="IPR049712">
    <property type="entry name" value="Poly_export"/>
</dbReference>
<evidence type="ECO:0000256" key="2">
    <source>
        <dbReference type="ARBA" id="ARBA00009450"/>
    </source>
</evidence>
<keyword evidence="4" id="KW-1134">Transmembrane beta strand</keyword>
<evidence type="ECO:0000256" key="1">
    <source>
        <dbReference type="ARBA" id="ARBA00004571"/>
    </source>
</evidence>
<evidence type="ECO:0000256" key="9">
    <source>
        <dbReference type="ARBA" id="ARBA00023065"/>
    </source>
</evidence>
<dbReference type="OrthoDB" id="193635at2"/>
<dbReference type="InterPro" id="IPR003715">
    <property type="entry name" value="Poly_export_N"/>
</dbReference>
<evidence type="ECO:0000256" key="10">
    <source>
        <dbReference type="ARBA" id="ARBA00023114"/>
    </source>
</evidence>
<evidence type="ECO:0000256" key="14">
    <source>
        <dbReference type="ARBA" id="ARBA00023288"/>
    </source>
</evidence>
<dbReference type="KEGG" id="alp:LPB137_10450"/>
<keyword evidence="8" id="KW-0625">Polysaccharide transport</keyword>
<sequence>MKNSLSRALLISGLLVLFSGCTLKDYKLFQVEKKEETVITKVSKEDYVKEVAYESKIAANDRVSITVYIQSGKGSQQMTSILTSQNTNNTEDVDDIGILVTQKGTVRLPLIGSVKISGLTADEASEKLISLYKLYIRNPYVTTEIKNQRVIVIGEVKNPGVVAVQNGTMNLIEAIAQRGDLTDYASRNNIKIIRGDLRNPDIRNIDLANLTALNDGSMLLKPNDIIYVQPTDLKGYNRAFNDIVPFWNMLSAILDPFTQRKELIQ</sequence>
<keyword evidence="12" id="KW-0564">Palmitate</keyword>
<dbReference type="GO" id="GO:0006811">
    <property type="term" value="P:monoatomic ion transport"/>
    <property type="evidence" value="ECO:0007669"/>
    <property type="project" value="UniProtKB-KW"/>
</dbReference>
<dbReference type="RefSeq" id="WP_076087765.1">
    <property type="nucleotide sequence ID" value="NZ_CP019070.1"/>
</dbReference>
<reference evidence="17 18" key="1">
    <citation type="submission" date="2017-01" db="EMBL/GenBank/DDBJ databases">
        <title>Genome sequencing of Arcobacter sp. LPB0137.</title>
        <authorList>
            <person name="Lee G.-W."/>
            <person name="Yi H."/>
        </authorList>
    </citation>
    <scope>NUCLEOTIDE SEQUENCE [LARGE SCALE GENOMIC DNA]</scope>
    <source>
        <strain evidence="17 18">LPB0137</strain>
    </source>
</reference>
<evidence type="ECO:0000259" key="16">
    <source>
        <dbReference type="Pfam" id="PF22461"/>
    </source>
</evidence>